<proteinExistence type="predicted"/>
<dbReference type="GO" id="GO:0009007">
    <property type="term" value="F:site-specific DNA-methyltransferase (adenine-specific) activity"/>
    <property type="evidence" value="ECO:0007669"/>
    <property type="project" value="UniProtKB-EC"/>
</dbReference>
<evidence type="ECO:0000256" key="4">
    <source>
        <dbReference type="ARBA" id="ARBA00047942"/>
    </source>
</evidence>
<comment type="caution">
    <text evidence="6">The sequence shown here is derived from an EMBL/GenBank/DDBJ whole genome shotgun (WGS) entry which is preliminary data.</text>
</comment>
<dbReference type="AlphaFoldDB" id="A0A6A7RZ81"/>
<evidence type="ECO:0000313" key="7">
    <source>
        <dbReference type="Proteomes" id="UP000342300"/>
    </source>
</evidence>
<comment type="catalytic activity">
    <reaction evidence="4">
        <text>a 2'-deoxyadenosine in DNA + S-adenosyl-L-methionine = an N(6)-methyl-2'-deoxyadenosine in DNA + S-adenosyl-L-homocysteine + H(+)</text>
        <dbReference type="Rhea" id="RHEA:15197"/>
        <dbReference type="Rhea" id="RHEA-COMP:12418"/>
        <dbReference type="Rhea" id="RHEA-COMP:12419"/>
        <dbReference type="ChEBI" id="CHEBI:15378"/>
        <dbReference type="ChEBI" id="CHEBI:57856"/>
        <dbReference type="ChEBI" id="CHEBI:59789"/>
        <dbReference type="ChEBI" id="CHEBI:90615"/>
        <dbReference type="ChEBI" id="CHEBI:90616"/>
        <dbReference type="EC" id="2.1.1.72"/>
    </reaction>
</comment>
<reference evidence="6 7" key="1">
    <citation type="submission" date="2017-09" db="EMBL/GenBank/DDBJ databases">
        <title>Metagenomic Analysis Reveals Denitrifying Candidatus Accumulibacter and Flanking Population as a Source of N2O.</title>
        <authorList>
            <person name="Gao H."/>
            <person name="Mao Y."/>
            <person name="Zhao X."/>
            <person name="Liu W.-T."/>
            <person name="Zhang T."/>
            <person name="Wells G."/>
        </authorList>
    </citation>
    <scope>NUCLEOTIDE SEQUENCE [LARGE SCALE GENOMIC DNA]</scope>
    <source>
        <strain evidence="6">CANDO_2_IC</strain>
    </source>
</reference>
<dbReference type="SUPFAM" id="SSF53335">
    <property type="entry name" value="S-adenosyl-L-methionine-dependent methyltransferases"/>
    <property type="match status" value="1"/>
</dbReference>
<dbReference type="EC" id="2.1.1.72" evidence="1"/>
<keyword evidence="3" id="KW-0808">Transferase</keyword>
<dbReference type="PANTHER" id="PTHR33841">
    <property type="entry name" value="DNA METHYLTRANSFERASE YEEA-RELATED"/>
    <property type="match status" value="1"/>
</dbReference>
<evidence type="ECO:0000256" key="5">
    <source>
        <dbReference type="SAM" id="MobiDB-lite"/>
    </source>
</evidence>
<gene>
    <name evidence="6" type="ORF">CRU78_19970</name>
</gene>
<keyword evidence="2 6" id="KW-0489">Methyltransferase</keyword>
<dbReference type="PANTHER" id="PTHR33841:SF1">
    <property type="entry name" value="DNA METHYLTRANSFERASE A"/>
    <property type="match status" value="1"/>
</dbReference>
<organism evidence="6 7">
    <name type="scientific">Candidatus Accumulibacter phosphatis</name>
    <dbReference type="NCBI Taxonomy" id="327160"/>
    <lineage>
        <taxon>Bacteria</taxon>
        <taxon>Pseudomonadati</taxon>
        <taxon>Pseudomonadota</taxon>
        <taxon>Betaproteobacteria</taxon>
        <taxon>Candidatus Accumulibacter</taxon>
    </lineage>
</organism>
<feature type="non-terminal residue" evidence="6">
    <location>
        <position position="599"/>
    </location>
</feature>
<evidence type="ECO:0000256" key="3">
    <source>
        <dbReference type="ARBA" id="ARBA00022679"/>
    </source>
</evidence>
<protein>
    <recommendedName>
        <fullName evidence="1">site-specific DNA-methyltransferase (adenine-specific)</fullName>
        <ecNumber evidence="1">2.1.1.72</ecNumber>
    </recommendedName>
</protein>
<dbReference type="InterPro" id="IPR029063">
    <property type="entry name" value="SAM-dependent_MTases_sf"/>
</dbReference>
<evidence type="ECO:0000256" key="2">
    <source>
        <dbReference type="ARBA" id="ARBA00022603"/>
    </source>
</evidence>
<dbReference type="Proteomes" id="UP000342300">
    <property type="component" value="Unassembled WGS sequence"/>
</dbReference>
<dbReference type="InterPro" id="IPR050953">
    <property type="entry name" value="N4_N6_ade-DNA_methylase"/>
</dbReference>
<dbReference type="GO" id="GO:0032259">
    <property type="term" value="P:methylation"/>
    <property type="evidence" value="ECO:0007669"/>
    <property type="project" value="UniProtKB-KW"/>
</dbReference>
<name>A0A6A7RZ81_9PROT</name>
<evidence type="ECO:0000313" key="6">
    <source>
        <dbReference type="EMBL" id="MQM32639.1"/>
    </source>
</evidence>
<feature type="region of interest" description="Disordered" evidence="5">
    <location>
        <begin position="496"/>
        <end position="525"/>
    </location>
</feature>
<feature type="compositionally biased region" description="Acidic residues" evidence="5">
    <location>
        <begin position="506"/>
        <end position="515"/>
    </location>
</feature>
<dbReference type="EMBL" id="PDHS01000578">
    <property type="protein sequence ID" value="MQM32639.1"/>
    <property type="molecule type" value="Genomic_DNA"/>
</dbReference>
<sequence>MSVAQTVQSFVGIANENEFYGHHYLAEVFKGDIRALIESWQAAEEAAAQAIAAGEAAEESRAESRAAHKRLAGLGGKWFAALANPTRLREDAERLLAHQELHTPLLEALGYKIKPRQVELQGGMPVPIWAAFGEAQQSPQLLIVPAYQPGREDEDPLDHRLTVAHYGGQEIPPAFSKLSWLEILSEALFGSDQPPRYIILVGYREWLLLDRYKWPNNRLLRFDWTEILDRRHTYTLQAAAALLHHDSLAPEQGASLLDSLDENAHKHAFGVSEDLKYALREAIEALGNEAVQQLREKAQASKQGFYTGKDAVDAGELSLECLRLVYRLLFMFYIEARPELGYVPIRKSEIYARGYSLESLRDLELTPLNTAAARDGFFFDATLRRLFSLIGQGCGAAAQQSVLAGSVKEAFALAPLDSKLFDPEATPLLNQVRFPNHVWQRVVRLMSLSKGKRNGHKSGRVSYQLLSINQLGAVYEALLSYRGFFAPEDLYEVQPEARKAAKASSDDDDEEDGEQDSGGGTTDLMDSAWFVPASRIDQYKPGERVHDTDEHGRKKLRVYPRATFIYRLAGRDRQKSASYYTPQVLTRCLVKYALKELLK</sequence>
<accession>A0A6A7RZ81</accession>
<evidence type="ECO:0000256" key="1">
    <source>
        <dbReference type="ARBA" id="ARBA00011900"/>
    </source>
</evidence>